<accession>A0A0M6YIH6</accession>
<sequence>MREMRSARDDDLPALIDDVARAGRFARHVVV</sequence>
<evidence type="ECO:0000313" key="1">
    <source>
        <dbReference type="EMBL" id="CTQ50158.1"/>
    </source>
</evidence>
<dbReference type="STRING" id="420998.JDO7802_02176"/>
<evidence type="ECO:0000313" key="2">
    <source>
        <dbReference type="Proteomes" id="UP000049222"/>
    </source>
</evidence>
<keyword evidence="2" id="KW-1185">Reference proteome</keyword>
<gene>
    <name evidence="1" type="ORF">JDO7802_02176</name>
</gene>
<protein>
    <submittedName>
        <fullName evidence="1">Uncharacterized protein</fullName>
    </submittedName>
</protein>
<organism evidence="1 2">
    <name type="scientific">Jannaschia donghaensis</name>
    <dbReference type="NCBI Taxonomy" id="420998"/>
    <lineage>
        <taxon>Bacteria</taxon>
        <taxon>Pseudomonadati</taxon>
        <taxon>Pseudomonadota</taxon>
        <taxon>Alphaproteobacteria</taxon>
        <taxon>Rhodobacterales</taxon>
        <taxon>Roseobacteraceae</taxon>
        <taxon>Jannaschia</taxon>
    </lineage>
</organism>
<name>A0A0M6YIH6_9RHOB</name>
<dbReference type="Proteomes" id="UP000049222">
    <property type="component" value="Unassembled WGS sequence"/>
</dbReference>
<dbReference type="EMBL" id="CXSU01000012">
    <property type="protein sequence ID" value="CTQ50158.1"/>
    <property type="molecule type" value="Genomic_DNA"/>
</dbReference>
<dbReference type="AlphaFoldDB" id="A0A0M6YIH6"/>
<reference evidence="1 2" key="1">
    <citation type="submission" date="2015-07" db="EMBL/GenBank/DDBJ databases">
        <authorList>
            <person name="Noorani M."/>
        </authorList>
    </citation>
    <scope>NUCLEOTIDE SEQUENCE [LARGE SCALE GENOMIC DNA]</scope>
    <source>
        <strain evidence="1 2">CECT 7802</strain>
    </source>
</reference>
<proteinExistence type="predicted"/>